<protein>
    <submittedName>
        <fullName evidence="1">Uncharacterized protein</fullName>
    </submittedName>
</protein>
<reference evidence="1" key="1">
    <citation type="submission" date="2014-11" db="EMBL/GenBank/DDBJ databases">
        <authorList>
            <person name="Amaro Gonzalez C."/>
        </authorList>
    </citation>
    <scope>NUCLEOTIDE SEQUENCE</scope>
</reference>
<accession>A0A0E9X056</accession>
<reference evidence="1" key="2">
    <citation type="journal article" date="2015" name="Fish Shellfish Immunol.">
        <title>Early steps in the European eel (Anguilla anguilla)-Vibrio vulnificus interaction in the gills: Role of the RtxA13 toxin.</title>
        <authorList>
            <person name="Callol A."/>
            <person name="Pajuelo D."/>
            <person name="Ebbesson L."/>
            <person name="Teles M."/>
            <person name="MacKenzie S."/>
            <person name="Amaro C."/>
        </authorList>
    </citation>
    <scope>NUCLEOTIDE SEQUENCE</scope>
</reference>
<evidence type="ECO:0000313" key="1">
    <source>
        <dbReference type="EMBL" id="JAH95821.1"/>
    </source>
</evidence>
<dbReference type="AlphaFoldDB" id="A0A0E9X056"/>
<proteinExistence type="predicted"/>
<name>A0A0E9X056_ANGAN</name>
<dbReference type="EMBL" id="GBXM01012756">
    <property type="protein sequence ID" value="JAH95821.1"/>
    <property type="molecule type" value="Transcribed_RNA"/>
</dbReference>
<sequence length="106" mass="12326">MPWATHVKDLVSTSSEGGWVPSGVSVLVCFRSLNRKHKKQFRRSHSMDHCFFFSSGNRKKPFRYVFLDLPFHVTFTSSRTMLSFSATAFEADSISQRGFQIFWYSM</sequence>
<organism evidence="1">
    <name type="scientific">Anguilla anguilla</name>
    <name type="common">European freshwater eel</name>
    <name type="synonym">Muraena anguilla</name>
    <dbReference type="NCBI Taxonomy" id="7936"/>
    <lineage>
        <taxon>Eukaryota</taxon>
        <taxon>Metazoa</taxon>
        <taxon>Chordata</taxon>
        <taxon>Craniata</taxon>
        <taxon>Vertebrata</taxon>
        <taxon>Euteleostomi</taxon>
        <taxon>Actinopterygii</taxon>
        <taxon>Neopterygii</taxon>
        <taxon>Teleostei</taxon>
        <taxon>Anguilliformes</taxon>
        <taxon>Anguillidae</taxon>
        <taxon>Anguilla</taxon>
    </lineage>
</organism>